<organism evidence="2 3">
    <name type="scientific">Aegilops tauschii subsp. strangulata</name>
    <name type="common">Goatgrass</name>
    <dbReference type="NCBI Taxonomy" id="200361"/>
    <lineage>
        <taxon>Eukaryota</taxon>
        <taxon>Viridiplantae</taxon>
        <taxon>Streptophyta</taxon>
        <taxon>Embryophyta</taxon>
        <taxon>Tracheophyta</taxon>
        <taxon>Spermatophyta</taxon>
        <taxon>Magnoliopsida</taxon>
        <taxon>Liliopsida</taxon>
        <taxon>Poales</taxon>
        <taxon>Poaceae</taxon>
        <taxon>BOP clade</taxon>
        <taxon>Pooideae</taxon>
        <taxon>Triticodae</taxon>
        <taxon>Triticeae</taxon>
        <taxon>Triticinae</taxon>
        <taxon>Aegilops</taxon>
    </lineage>
</organism>
<proteinExistence type="predicted"/>
<dbReference type="AlphaFoldDB" id="A0A452ZVK4"/>
<keyword evidence="1" id="KW-0732">Signal</keyword>
<protein>
    <submittedName>
        <fullName evidence="2">Uncharacterized protein</fullName>
    </submittedName>
</protein>
<reference evidence="2" key="3">
    <citation type="journal article" date="2017" name="Nature">
        <title>Genome sequence of the progenitor of the wheat D genome Aegilops tauschii.</title>
        <authorList>
            <person name="Luo M.C."/>
            <person name="Gu Y.Q."/>
            <person name="Puiu D."/>
            <person name="Wang H."/>
            <person name="Twardziok S.O."/>
            <person name="Deal K.R."/>
            <person name="Huo N."/>
            <person name="Zhu T."/>
            <person name="Wang L."/>
            <person name="Wang Y."/>
            <person name="McGuire P.E."/>
            <person name="Liu S."/>
            <person name="Long H."/>
            <person name="Ramasamy R.K."/>
            <person name="Rodriguez J.C."/>
            <person name="Van S.L."/>
            <person name="Yuan L."/>
            <person name="Wang Z."/>
            <person name="Xia Z."/>
            <person name="Xiao L."/>
            <person name="Anderson O.D."/>
            <person name="Ouyang S."/>
            <person name="Liang Y."/>
            <person name="Zimin A.V."/>
            <person name="Pertea G."/>
            <person name="Qi P."/>
            <person name="Bennetzen J.L."/>
            <person name="Dai X."/>
            <person name="Dawson M.W."/>
            <person name="Muller H.G."/>
            <person name="Kugler K."/>
            <person name="Rivarola-Duarte L."/>
            <person name="Spannagl M."/>
            <person name="Mayer K.F.X."/>
            <person name="Lu F.H."/>
            <person name="Bevan M.W."/>
            <person name="Leroy P."/>
            <person name="Li P."/>
            <person name="You F.M."/>
            <person name="Sun Q."/>
            <person name="Liu Z."/>
            <person name="Lyons E."/>
            <person name="Wicker T."/>
            <person name="Salzberg S.L."/>
            <person name="Devos K.M."/>
            <person name="Dvorak J."/>
        </authorList>
    </citation>
    <scope>NUCLEOTIDE SEQUENCE [LARGE SCALE GENOMIC DNA]</scope>
    <source>
        <strain evidence="2">cv. AL8/78</strain>
    </source>
</reference>
<name>A0A452ZVK4_AEGTS</name>
<reference evidence="2" key="4">
    <citation type="submission" date="2019-03" db="UniProtKB">
        <authorList>
            <consortium name="EnsemblPlants"/>
        </authorList>
    </citation>
    <scope>IDENTIFICATION</scope>
</reference>
<feature type="signal peptide" evidence="1">
    <location>
        <begin position="1"/>
        <end position="21"/>
    </location>
</feature>
<keyword evidence="3" id="KW-1185">Reference proteome</keyword>
<reference evidence="3" key="2">
    <citation type="journal article" date="2017" name="Nat. Plants">
        <title>The Aegilops tauschii genome reveals multiple impacts of transposons.</title>
        <authorList>
            <person name="Zhao G."/>
            <person name="Zou C."/>
            <person name="Li K."/>
            <person name="Wang K."/>
            <person name="Li T."/>
            <person name="Gao L."/>
            <person name="Zhang X."/>
            <person name="Wang H."/>
            <person name="Yang Z."/>
            <person name="Liu X."/>
            <person name="Jiang W."/>
            <person name="Mao L."/>
            <person name="Kong X."/>
            <person name="Jiao Y."/>
            <person name="Jia J."/>
        </authorList>
    </citation>
    <scope>NUCLEOTIDE SEQUENCE [LARGE SCALE GENOMIC DNA]</scope>
    <source>
        <strain evidence="3">cv. AL8/78</strain>
    </source>
</reference>
<feature type="chain" id="PRO_5019367529" evidence="1">
    <location>
        <begin position="22"/>
        <end position="48"/>
    </location>
</feature>
<accession>A0A452ZVK4</accession>
<dbReference type="EnsemblPlants" id="AET1Gv20938700.17">
    <property type="protein sequence ID" value="AET1Gv20938700.17"/>
    <property type="gene ID" value="AET1Gv20938700"/>
</dbReference>
<dbReference type="Proteomes" id="UP000015105">
    <property type="component" value="Chromosome 1D"/>
</dbReference>
<evidence type="ECO:0000313" key="2">
    <source>
        <dbReference type="EnsemblPlants" id="AET1Gv20938700.17"/>
    </source>
</evidence>
<evidence type="ECO:0000313" key="3">
    <source>
        <dbReference type="Proteomes" id="UP000015105"/>
    </source>
</evidence>
<evidence type="ECO:0000256" key="1">
    <source>
        <dbReference type="SAM" id="SignalP"/>
    </source>
</evidence>
<sequence>MFAMITPPPPLFIFCLWIVQGLKETMTFTLSPHLVPIQETKILCYLGP</sequence>
<dbReference type="Gramene" id="AET1Gv20938700.17">
    <property type="protein sequence ID" value="AET1Gv20938700.17"/>
    <property type="gene ID" value="AET1Gv20938700"/>
</dbReference>
<reference evidence="3" key="1">
    <citation type="journal article" date="2014" name="Science">
        <title>Ancient hybridizations among the ancestral genomes of bread wheat.</title>
        <authorList>
            <consortium name="International Wheat Genome Sequencing Consortium,"/>
            <person name="Marcussen T."/>
            <person name="Sandve S.R."/>
            <person name="Heier L."/>
            <person name="Spannagl M."/>
            <person name="Pfeifer M."/>
            <person name="Jakobsen K.S."/>
            <person name="Wulff B.B."/>
            <person name="Steuernagel B."/>
            <person name="Mayer K.F."/>
            <person name="Olsen O.A."/>
        </authorList>
    </citation>
    <scope>NUCLEOTIDE SEQUENCE [LARGE SCALE GENOMIC DNA]</scope>
    <source>
        <strain evidence="3">cv. AL8/78</strain>
    </source>
</reference>
<reference evidence="2" key="5">
    <citation type="journal article" date="2021" name="G3 (Bethesda)">
        <title>Aegilops tauschii genome assembly Aet v5.0 features greater sequence contiguity and improved annotation.</title>
        <authorList>
            <person name="Wang L."/>
            <person name="Zhu T."/>
            <person name="Rodriguez J.C."/>
            <person name="Deal K.R."/>
            <person name="Dubcovsky J."/>
            <person name="McGuire P.E."/>
            <person name="Lux T."/>
            <person name="Spannagl M."/>
            <person name="Mayer K.F.X."/>
            <person name="Baldrich P."/>
            <person name="Meyers B.C."/>
            <person name="Huo N."/>
            <person name="Gu Y.Q."/>
            <person name="Zhou H."/>
            <person name="Devos K.M."/>
            <person name="Bennetzen J.L."/>
            <person name="Unver T."/>
            <person name="Budak H."/>
            <person name="Gulick P.J."/>
            <person name="Galiba G."/>
            <person name="Kalapos B."/>
            <person name="Nelson D.R."/>
            <person name="Li P."/>
            <person name="You F.M."/>
            <person name="Luo M.C."/>
            <person name="Dvorak J."/>
        </authorList>
    </citation>
    <scope>NUCLEOTIDE SEQUENCE [LARGE SCALE GENOMIC DNA]</scope>
    <source>
        <strain evidence="2">cv. AL8/78</strain>
    </source>
</reference>